<organism evidence="2 3">
    <name type="scientific">Polynucleobacter aenigmaticus</name>
    <dbReference type="NCBI Taxonomy" id="1743164"/>
    <lineage>
        <taxon>Bacteria</taxon>
        <taxon>Pseudomonadati</taxon>
        <taxon>Pseudomonadota</taxon>
        <taxon>Betaproteobacteria</taxon>
        <taxon>Burkholderiales</taxon>
        <taxon>Burkholderiaceae</taxon>
        <taxon>Polynucleobacter</taxon>
    </lineage>
</organism>
<accession>A0A254Q2Q1</accession>
<protein>
    <recommendedName>
        <fullName evidence="1">BLUF domain-containing protein</fullName>
    </recommendedName>
</protein>
<reference evidence="2 3" key="1">
    <citation type="submission" date="2017-05" db="EMBL/GenBank/DDBJ databases">
        <title>Polynucleobacter sp. MWH-K35W1 isolated from the permanently anoxic monimolimnion of a meromictic lake.</title>
        <authorList>
            <person name="Hahn M.W."/>
        </authorList>
    </citation>
    <scope>NUCLEOTIDE SEQUENCE [LARGE SCALE GENOMIC DNA]</scope>
    <source>
        <strain evidence="2 3">MWH-K35W1</strain>
    </source>
</reference>
<dbReference type="GO" id="GO:0009882">
    <property type="term" value="F:blue light photoreceptor activity"/>
    <property type="evidence" value="ECO:0007669"/>
    <property type="project" value="InterPro"/>
</dbReference>
<dbReference type="SMART" id="SM01034">
    <property type="entry name" value="BLUF"/>
    <property type="match status" value="1"/>
</dbReference>
<name>A0A254Q2Q1_9BURK</name>
<feature type="domain" description="BLUF" evidence="1">
    <location>
        <begin position="1"/>
        <end position="92"/>
    </location>
</feature>
<dbReference type="EMBL" id="NGUO01000008">
    <property type="protein sequence ID" value="OWS71846.1"/>
    <property type="molecule type" value="Genomic_DNA"/>
</dbReference>
<sequence length="111" mass="12813">MYQLIYVSSAVMNFARPEFMELALHTGARNVKFGITGMLVFKDGSFMQVLEGNEEIIKTLYAKIEVDPRHTLVSVIHEGEISMREYGSWAMTYFNHDTEQYDHIAYPTQVL</sequence>
<dbReference type="PROSITE" id="PS50925">
    <property type="entry name" value="BLUF"/>
    <property type="match status" value="1"/>
</dbReference>
<dbReference type="Proteomes" id="UP000198104">
    <property type="component" value="Unassembled WGS sequence"/>
</dbReference>
<evidence type="ECO:0000313" key="2">
    <source>
        <dbReference type="EMBL" id="OWS71846.1"/>
    </source>
</evidence>
<proteinExistence type="predicted"/>
<gene>
    <name evidence="2" type="ORF">CBI30_05185</name>
</gene>
<dbReference type="SUPFAM" id="SSF54975">
    <property type="entry name" value="Acylphosphatase/BLUF domain-like"/>
    <property type="match status" value="1"/>
</dbReference>
<dbReference type="RefSeq" id="WP_088527248.1">
    <property type="nucleotide sequence ID" value="NZ_NGUO01000008.1"/>
</dbReference>
<evidence type="ECO:0000259" key="1">
    <source>
        <dbReference type="PROSITE" id="PS50925"/>
    </source>
</evidence>
<dbReference type="Gene3D" id="3.30.70.100">
    <property type="match status" value="1"/>
</dbReference>
<dbReference type="AlphaFoldDB" id="A0A254Q2Q1"/>
<comment type="caution">
    <text evidence="2">The sequence shown here is derived from an EMBL/GenBank/DDBJ whole genome shotgun (WGS) entry which is preliminary data.</text>
</comment>
<keyword evidence="3" id="KW-1185">Reference proteome</keyword>
<dbReference type="InterPro" id="IPR036046">
    <property type="entry name" value="Acylphosphatase-like_dom_sf"/>
</dbReference>
<dbReference type="GO" id="GO:0071949">
    <property type="term" value="F:FAD binding"/>
    <property type="evidence" value="ECO:0007669"/>
    <property type="project" value="InterPro"/>
</dbReference>
<evidence type="ECO:0000313" key="3">
    <source>
        <dbReference type="Proteomes" id="UP000198104"/>
    </source>
</evidence>
<dbReference type="InterPro" id="IPR007024">
    <property type="entry name" value="BLUF_domain"/>
</dbReference>
<dbReference type="Pfam" id="PF04940">
    <property type="entry name" value="BLUF"/>
    <property type="match status" value="1"/>
</dbReference>
<dbReference type="OrthoDB" id="557705at2"/>